<reference evidence="1" key="1">
    <citation type="submission" date="2022-08" db="EMBL/GenBank/DDBJ databases">
        <authorList>
            <person name="Volokhov D.V."/>
            <person name="Furtak V.A."/>
            <person name="Zagorodnyaya T.A."/>
        </authorList>
    </citation>
    <scope>NUCLEOTIDE SEQUENCE</scope>
    <source>
        <strain evidence="1">CSL10203-ORH2</strain>
    </source>
</reference>
<accession>A0ABT2FEV3</accession>
<protein>
    <submittedName>
        <fullName evidence="1">Uncharacterized protein</fullName>
    </submittedName>
</protein>
<keyword evidence="2" id="KW-1185">Reference proteome</keyword>
<dbReference type="EMBL" id="JANUXW010000007">
    <property type="protein sequence ID" value="MCS4534269.1"/>
    <property type="molecule type" value="Genomic_DNA"/>
</dbReference>
<organism evidence="1 2">
    <name type="scientific">Neisseria montereyensis</name>
    <dbReference type="NCBI Taxonomy" id="2973938"/>
    <lineage>
        <taxon>Bacteria</taxon>
        <taxon>Pseudomonadati</taxon>
        <taxon>Pseudomonadota</taxon>
        <taxon>Betaproteobacteria</taxon>
        <taxon>Neisseriales</taxon>
        <taxon>Neisseriaceae</taxon>
        <taxon>Neisseria</taxon>
    </lineage>
</organism>
<proteinExistence type="predicted"/>
<dbReference type="RefSeq" id="WP_259292055.1">
    <property type="nucleotide sequence ID" value="NZ_JANUXW010000007.1"/>
</dbReference>
<reference evidence="1" key="2">
    <citation type="journal article" date="2023" name="Curr. Microbiol.">
        <title>Neisseria montereyensis sp. nov., Isolated from Oropharynx of California Sea Lion (Zalophus californianus): Genomic, Phylogenetic, and Phenotypic Study.</title>
        <authorList>
            <person name="Volokhov D.V."/>
            <person name="Zagorodnyaya T.A."/>
            <person name="Furtak V.A."/>
            <person name="Nattanmai G."/>
            <person name="Randall L."/>
            <person name="Jose S."/>
            <person name="Gao Y."/>
            <person name="Gulland F.M."/>
            <person name="Eisenberg T."/>
            <person name="Delmonte P."/>
            <person name="Blom J."/>
            <person name="Mitchell K.K."/>
        </authorList>
    </citation>
    <scope>NUCLEOTIDE SEQUENCE</scope>
    <source>
        <strain evidence="1">CSL10203-ORH2</strain>
    </source>
</reference>
<evidence type="ECO:0000313" key="2">
    <source>
        <dbReference type="Proteomes" id="UP001166947"/>
    </source>
</evidence>
<sequence length="71" mass="7885">MKKYKIIIKEDEGGNLQIKVPLISVDKDSSLQELAAYLLAGIAEDIKKDADADQEGTKNRLYQHIVINALS</sequence>
<name>A0ABT2FEV3_9NEIS</name>
<evidence type="ECO:0000313" key="1">
    <source>
        <dbReference type="EMBL" id="MCS4534269.1"/>
    </source>
</evidence>
<gene>
    <name evidence="1" type="ORF">NXS09_08150</name>
</gene>
<dbReference type="Proteomes" id="UP001166947">
    <property type="component" value="Unassembled WGS sequence"/>
</dbReference>
<comment type="caution">
    <text evidence="1">The sequence shown here is derived from an EMBL/GenBank/DDBJ whole genome shotgun (WGS) entry which is preliminary data.</text>
</comment>